<dbReference type="KEGG" id="crs:FQB35_00485"/>
<gene>
    <name evidence="8" type="ORF">FQB35_00485</name>
</gene>
<evidence type="ECO:0000256" key="6">
    <source>
        <dbReference type="SAM" id="Phobius"/>
    </source>
</evidence>
<feature type="transmembrane region" description="Helical" evidence="6">
    <location>
        <begin position="179"/>
        <end position="197"/>
    </location>
</feature>
<feature type="transmembrane region" description="Helical" evidence="6">
    <location>
        <begin position="6"/>
        <end position="25"/>
    </location>
</feature>
<dbReference type="GO" id="GO:0005886">
    <property type="term" value="C:plasma membrane"/>
    <property type="evidence" value="ECO:0007669"/>
    <property type="project" value="UniProtKB-SubCell"/>
</dbReference>
<dbReference type="InterPro" id="IPR018461">
    <property type="entry name" value="Na/H_Antiport_NhaC-like_C"/>
</dbReference>
<accession>A0A5C0SAF4</accession>
<dbReference type="RefSeq" id="WP_148808042.1">
    <property type="nucleotide sequence ID" value="NZ_CP042243.1"/>
</dbReference>
<sequence>MEKDVLHYGMISILPAIVALGLAIWSKRVIESLIVGIFSGAMIIDANANGIGHAILYGITNLFNAIAGHPANSDLGLRGMGLIRNQGRADTILVVLLLGAFITILDKSGGAFAFGEWVSSKVKTKKGAQNATALMGCSLFTSAYFSSLATGTVFRPIYDKMKISREKLGFILDSTSAPINTLIPISGWVAYMGALIVDNIPEVTDPMRGLIATIPFNFYCIVILVVVFLVANDKIKDFGPMKKAEERVQKQVKIENKVQQEMAATSEIRNGTVSDMVWPLGVSVFILVILGLWNYTIANFFDVGRVPLNGNKMLIISFMLGIIVAFIKYTSSKLMTAKEFLDEVIEGTKSAIIGGMIIILAVTLGDMLRAQAPEGLGAAQYLGDVAGSIIPKGIVPFAVFLLSSFMGFSMGTSWGVWGIMMPIAVPLTLATGGNPYIAAAAVLSGGTFGDHCSPISDTTIMSSIGAGCEHMDHVNTQLPYALLAAGIASVCFLIAGFIL</sequence>
<dbReference type="Proteomes" id="UP000324646">
    <property type="component" value="Chromosome"/>
</dbReference>
<evidence type="ECO:0000256" key="3">
    <source>
        <dbReference type="ARBA" id="ARBA00022692"/>
    </source>
</evidence>
<feature type="transmembrane region" description="Helical" evidence="6">
    <location>
        <begin position="209"/>
        <end position="231"/>
    </location>
</feature>
<keyword evidence="5 6" id="KW-0472">Membrane</keyword>
<name>A0A5C0SAF4_CRATE</name>
<evidence type="ECO:0000256" key="4">
    <source>
        <dbReference type="ARBA" id="ARBA00022989"/>
    </source>
</evidence>
<dbReference type="PANTHER" id="PTHR43478:SF1">
    <property type="entry name" value="NA+_H+ ANTIPORTER NHAC-LIKE C-TERMINAL DOMAIN-CONTAINING PROTEIN"/>
    <property type="match status" value="1"/>
</dbReference>
<feature type="domain" description="Na+/H+ antiporter NhaC-like C-terminal" evidence="7">
    <location>
        <begin position="206"/>
        <end position="497"/>
    </location>
</feature>
<keyword evidence="4 6" id="KW-1133">Transmembrane helix</keyword>
<proteinExistence type="predicted"/>
<evidence type="ECO:0000256" key="1">
    <source>
        <dbReference type="ARBA" id="ARBA00004651"/>
    </source>
</evidence>
<evidence type="ECO:0000313" key="9">
    <source>
        <dbReference type="Proteomes" id="UP000324646"/>
    </source>
</evidence>
<dbReference type="EMBL" id="CP042243">
    <property type="protein sequence ID" value="QEK10967.1"/>
    <property type="molecule type" value="Genomic_DNA"/>
</dbReference>
<evidence type="ECO:0000313" key="8">
    <source>
        <dbReference type="EMBL" id="QEK10967.1"/>
    </source>
</evidence>
<feature type="transmembrane region" description="Helical" evidence="6">
    <location>
        <begin position="351"/>
        <end position="369"/>
    </location>
</feature>
<feature type="transmembrane region" description="Helical" evidence="6">
    <location>
        <begin position="92"/>
        <end position="113"/>
    </location>
</feature>
<keyword evidence="9" id="KW-1185">Reference proteome</keyword>
<evidence type="ECO:0000256" key="2">
    <source>
        <dbReference type="ARBA" id="ARBA00022475"/>
    </source>
</evidence>
<comment type="subcellular location">
    <subcellularLocation>
        <location evidence="1">Cell membrane</location>
        <topology evidence="1">Multi-pass membrane protein</topology>
    </subcellularLocation>
</comment>
<dbReference type="AlphaFoldDB" id="A0A5C0SAF4"/>
<feature type="transmembrane region" description="Helical" evidence="6">
    <location>
        <begin position="276"/>
        <end position="293"/>
    </location>
</feature>
<feature type="transmembrane region" description="Helical" evidence="6">
    <location>
        <begin position="389"/>
        <end position="408"/>
    </location>
</feature>
<dbReference type="Pfam" id="PF03553">
    <property type="entry name" value="Na_H_antiporter"/>
    <property type="match status" value="2"/>
</dbReference>
<reference evidence="8 9" key="1">
    <citation type="submission" date="2019-07" db="EMBL/GenBank/DDBJ databases">
        <title>Complete genome of Crassaminicella thermophila SY095.</title>
        <authorList>
            <person name="Li X."/>
        </authorList>
    </citation>
    <scope>NUCLEOTIDE SEQUENCE [LARGE SCALE GENOMIC DNA]</scope>
    <source>
        <strain evidence="8 9">SY095</strain>
    </source>
</reference>
<keyword evidence="3 6" id="KW-0812">Transmembrane</keyword>
<evidence type="ECO:0000259" key="7">
    <source>
        <dbReference type="Pfam" id="PF03553"/>
    </source>
</evidence>
<feature type="domain" description="Na+/H+ antiporter NhaC-like C-terminal" evidence="7">
    <location>
        <begin position="7"/>
        <end position="203"/>
    </location>
</feature>
<keyword evidence="2" id="KW-1003">Cell membrane</keyword>
<feature type="transmembrane region" description="Helical" evidence="6">
    <location>
        <begin position="313"/>
        <end position="330"/>
    </location>
</feature>
<feature type="transmembrane region" description="Helical" evidence="6">
    <location>
        <begin position="133"/>
        <end position="158"/>
    </location>
</feature>
<organism evidence="8 9">
    <name type="scientific">Crassaminicella thermophila</name>
    <dbReference type="NCBI Taxonomy" id="2599308"/>
    <lineage>
        <taxon>Bacteria</taxon>
        <taxon>Bacillati</taxon>
        <taxon>Bacillota</taxon>
        <taxon>Clostridia</taxon>
        <taxon>Eubacteriales</taxon>
        <taxon>Clostridiaceae</taxon>
        <taxon>Crassaminicella</taxon>
    </lineage>
</organism>
<dbReference type="OrthoDB" id="9762978at2"/>
<evidence type="ECO:0000256" key="5">
    <source>
        <dbReference type="ARBA" id="ARBA00023136"/>
    </source>
</evidence>
<dbReference type="PANTHER" id="PTHR43478">
    <property type="entry name" value="NA+/H+ ANTIPORTER-RELATED"/>
    <property type="match status" value="1"/>
</dbReference>
<feature type="transmembrane region" description="Helical" evidence="6">
    <location>
        <begin position="415"/>
        <end position="437"/>
    </location>
</feature>
<protein>
    <recommendedName>
        <fullName evidence="7">Na+/H+ antiporter NhaC-like C-terminal domain-containing protein</fullName>
    </recommendedName>
</protein>
<feature type="transmembrane region" description="Helical" evidence="6">
    <location>
        <begin position="480"/>
        <end position="498"/>
    </location>
</feature>